<protein>
    <recommendedName>
        <fullName evidence="3">ZAD domain-containing protein</fullName>
    </recommendedName>
</protein>
<feature type="region of interest" description="Disordered" evidence="2">
    <location>
        <begin position="94"/>
        <end position="117"/>
    </location>
</feature>
<dbReference type="SUPFAM" id="SSF57716">
    <property type="entry name" value="Glucocorticoid receptor-like (DNA-binding domain)"/>
    <property type="match status" value="1"/>
</dbReference>
<dbReference type="Pfam" id="PF07776">
    <property type="entry name" value="zf-AD"/>
    <property type="match status" value="1"/>
</dbReference>
<sequence>MLMDAKSRIRSDLRKCRLCFEEENTLIYIYAVSGSLKNVARTISDLLNYEVSMDDQFPPYLCICCCGKLLEFRAFKMKCDSLRETYKLLLKSRGDTTNSAEEKVDIEEGSPEKDEHVLDSRVVEEKSVFDNSQVRV</sequence>
<evidence type="ECO:0000259" key="3">
    <source>
        <dbReference type="PROSITE" id="PS51915"/>
    </source>
</evidence>
<dbReference type="EMBL" id="KZ309176">
    <property type="protein sequence ID" value="KAG8237484.1"/>
    <property type="molecule type" value="Genomic_DNA"/>
</dbReference>
<accession>A0A8K0PBG3</accession>
<keyword evidence="1" id="KW-0862">Zinc</keyword>
<reference evidence="4" key="1">
    <citation type="submission" date="2013-04" db="EMBL/GenBank/DDBJ databases">
        <authorList>
            <person name="Qu J."/>
            <person name="Murali S.C."/>
            <person name="Bandaranaike D."/>
            <person name="Bellair M."/>
            <person name="Blankenburg K."/>
            <person name="Chao H."/>
            <person name="Dinh H."/>
            <person name="Doddapaneni H."/>
            <person name="Downs B."/>
            <person name="Dugan-Rocha S."/>
            <person name="Elkadiri S."/>
            <person name="Gnanaolivu R.D."/>
            <person name="Hernandez B."/>
            <person name="Javaid M."/>
            <person name="Jayaseelan J.C."/>
            <person name="Lee S."/>
            <person name="Li M."/>
            <person name="Ming W."/>
            <person name="Munidasa M."/>
            <person name="Muniz J."/>
            <person name="Nguyen L."/>
            <person name="Ongeri F."/>
            <person name="Osuji N."/>
            <person name="Pu L.-L."/>
            <person name="Puazo M."/>
            <person name="Qu C."/>
            <person name="Quiroz J."/>
            <person name="Raj R."/>
            <person name="Weissenberger G."/>
            <person name="Xin Y."/>
            <person name="Zou X."/>
            <person name="Han Y."/>
            <person name="Richards S."/>
            <person name="Worley K."/>
            <person name="Muzny D."/>
            <person name="Gibbs R."/>
        </authorList>
    </citation>
    <scope>NUCLEOTIDE SEQUENCE</scope>
    <source>
        <strain evidence="4">Sampled in the wild</strain>
    </source>
</reference>
<feature type="binding site" evidence="1">
    <location>
        <position position="19"/>
    </location>
    <ligand>
        <name>Zn(2+)</name>
        <dbReference type="ChEBI" id="CHEBI:29105"/>
    </ligand>
</feature>
<comment type="caution">
    <text evidence="4">The sequence shown here is derived from an EMBL/GenBank/DDBJ whole genome shotgun (WGS) entry which is preliminary data.</text>
</comment>
<gene>
    <name evidence="4" type="ORF">J437_LFUL019418</name>
</gene>
<keyword evidence="5" id="KW-1185">Reference proteome</keyword>
<evidence type="ECO:0000256" key="2">
    <source>
        <dbReference type="SAM" id="MobiDB-lite"/>
    </source>
</evidence>
<feature type="binding site" evidence="1">
    <location>
        <position position="16"/>
    </location>
    <ligand>
        <name>Zn(2+)</name>
        <dbReference type="ChEBI" id="CHEBI:29105"/>
    </ligand>
</feature>
<keyword evidence="1" id="KW-0863">Zinc-finger</keyword>
<evidence type="ECO:0000256" key="1">
    <source>
        <dbReference type="PROSITE-ProRule" id="PRU01263"/>
    </source>
</evidence>
<keyword evidence="1" id="KW-0479">Metal-binding</keyword>
<dbReference type="GO" id="GO:0008270">
    <property type="term" value="F:zinc ion binding"/>
    <property type="evidence" value="ECO:0007669"/>
    <property type="project" value="UniProtKB-UniRule"/>
</dbReference>
<feature type="binding site" evidence="1">
    <location>
        <position position="62"/>
    </location>
    <ligand>
        <name>Zn(2+)</name>
        <dbReference type="ChEBI" id="CHEBI:29105"/>
    </ligand>
</feature>
<evidence type="ECO:0000313" key="5">
    <source>
        <dbReference type="Proteomes" id="UP000792457"/>
    </source>
</evidence>
<dbReference type="SMART" id="SM00868">
    <property type="entry name" value="zf-AD"/>
    <property type="match status" value="1"/>
</dbReference>
<dbReference type="Proteomes" id="UP000792457">
    <property type="component" value="Unassembled WGS sequence"/>
</dbReference>
<proteinExistence type="predicted"/>
<organism evidence="4 5">
    <name type="scientific">Ladona fulva</name>
    <name type="common">Scarce chaser dragonfly</name>
    <name type="synonym">Libellula fulva</name>
    <dbReference type="NCBI Taxonomy" id="123851"/>
    <lineage>
        <taxon>Eukaryota</taxon>
        <taxon>Metazoa</taxon>
        <taxon>Ecdysozoa</taxon>
        <taxon>Arthropoda</taxon>
        <taxon>Hexapoda</taxon>
        <taxon>Insecta</taxon>
        <taxon>Pterygota</taxon>
        <taxon>Palaeoptera</taxon>
        <taxon>Odonata</taxon>
        <taxon>Epiprocta</taxon>
        <taxon>Anisoptera</taxon>
        <taxon>Libelluloidea</taxon>
        <taxon>Libellulidae</taxon>
        <taxon>Ladona</taxon>
    </lineage>
</organism>
<evidence type="ECO:0000313" key="4">
    <source>
        <dbReference type="EMBL" id="KAG8237484.1"/>
    </source>
</evidence>
<dbReference type="Gene3D" id="3.40.1800.20">
    <property type="match status" value="1"/>
</dbReference>
<dbReference type="PROSITE" id="PS51915">
    <property type="entry name" value="ZAD"/>
    <property type="match status" value="1"/>
</dbReference>
<dbReference type="GO" id="GO:0005634">
    <property type="term" value="C:nucleus"/>
    <property type="evidence" value="ECO:0007669"/>
    <property type="project" value="InterPro"/>
</dbReference>
<reference evidence="4" key="2">
    <citation type="submission" date="2017-10" db="EMBL/GenBank/DDBJ databases">
        <title>Ladona fulva Genome sequencing and assembly.</title>
        <authorList>
            <person name="Murali S."/>
            <person name="Richards S."/>
            <person name="Bandaranaike D."/>
            <person name="Bellair M."/>
            <person name="Blankenburg K."/>
            <person name="Chao H."/>
            <person name="Dinh H."/>
            <person name="Doddapaneni H."/>
            <person name="Dugan-Rocha S."/>
            <person name="Elkadiri S."/>
            <person name="Gnanaolivu R."/>
            <person name="Hernandez B."/>
            <person name="Skinner E."/>
            <person name="Javaid M."/>
            <person name="Lee S."/>
            <person name="Li M."/>
            <person name="Ming W."/>
            <person name="Munidasa M."/>
            <person name="Muniz J."/>
            <person name="Nguyen L."/>
            <person name="Hughes D."/>
            <person name="Osuji N."/>
            <person name="Pu L.-L."/>
            <person name="Puazo M."/>
            <person name="Qu C."/>
            <person name="Quiroz J."/>
            <person name="Raj R."/>
            <person name="Weissenberger G."/>
            <person name="Xin Y."/>
            <person name="Zou X."/>
            <person name="Han Y."/>
            <person name="Worley K."/>
            <person name="Muzny D."/>
            <person name="Gibbs R."/>
        </authorList>
    </citation>
    <scope>NUCLEOTIDE SEQUENCE</scope>
    <source>
        <strain evidence="4">Sampled in the wild</strain>
    </source>
</reference>
<dbReference type="InterPro" id="IPR012934">
    <property type="entry name" value="Znf_AD"/>
</dbReference>
<feature type="domain" description="ZAD" evidence="3">
    <location>
        <begin position="14"/>
        <end position="89"/>
    </location>
</feature>
<feature type="binding site" evidence="1">
    <location>
        <position position="65"/>
    </location>
    <ligand>
        <name>Zn(2+)</name>
        <dbReference type="ChEBI" id="CHEBI:29105"/>
    </ligand>
</feature>
<name>A0A8K0PBG3_LADFU</name>
<dbReference type="AlphaFoldDB" id="A0A8K0PBG3"/>